<feature type="transmembrane region" description="Helical" evidence="6">
    <location>
        <begin position="46"/>
        <end position="71"/>
    </location>
</feature>
<evidence type="ECO:0000256" key="2">
    <source>
        <dbReference type="ARBA" id="ARBA00022475"/>
    </source>
</evidence>
<dbReference type="GO" id="GO:0005886">
    <property type="term" value="C:plasma membrane"/>
    <property type="evidence" value="ECO:0007669"/>
    <property type="project" value="UniProtKB-SubCell"/>
</dbReference>
<sequence length="291" mass="31369">MTKKLTGNIKSFAIITFGLGVFALAWTAFLIPHRITGSGVSGIGALVYYATGIPVGYTFLAVNLILLGLALKILGANFGVKTVYGVIVASTLLSILQSYINVPVVEDKFLSTIIGGGLGGLGLGIIFTEGGSTGGTDIIAMIINKYRNISPGRVILLCDIFIIGSSFLVLTDLEPVKRIETIVYGYVAMALQAYAIDTFLSGNKQSVQFIIFSKKYEEISDKITMGIGRGATVVDGTGWYSKEKQKVIITIVRKHEASNIYRMIKEIDNNAFISVSNVMGVYGKGFEQIRH</sequence>
<accession>A0A7D4BKL4</accession>
<reference evidence="8 9" key="1">
    <citation type="submission" date="2019-07" db="EMBL/GenBank/DDBJ databases">
        <title>Thalassofilum flectens gen. nov., sp. nov., a novel moderate thermophilic anaerobe from a shallow sea hot spring in Kunashir Island (Russia), representing a new family in the order Bacteroidales, and proposal of Thalassofilacea fam. nov.</title>
        <authorList>
            <person name="Kochetkova T.V."/>
            <person name="Podosokorskaya O.A."/>
            <person name="Novikov A."/>
            <person name="Elcheninov A.G."/>
            <person name="Toshchakov S.V."/>
            <person name="Kublanov I.V."/>
        </authorList>
    </citation>
    <scope>NUCLEOTIDE SEQUENCE [LARGE SCALE GENOMIC DNA]</scope>
    <source>
        <strain evidence="8 9">38-H</strain>
    </source>
</reference>
<feature type="transmembrane region" description="Helical" evidence="6">
    <location>
        <begin position="182"/>
        <end position="200"/>
    </location>
</feature>
<dbReference type="InterPro" id="IPR051461">
    <property type="entry name" value="UPF0750_membrane"/>
</dbReference>
<feature type="domain" description="DUF2179" evidence="7">
    <location>
        <begin position="229"/>
        <end position="283"/>
    </location>
</feature>
<dbReference type="AlphaFoldDB" id="A0A7D4BKL4"/>
<keyword evidence="2" id="KW-1003">Cell membrane</keyword>
<dbReference type="PANTHER" id="PTHR33545">
    <property type="entry name" value="UPF0750 MEMBRANE PROTEIN YITT-RELATED"/>
    <property type="match status" value="1"/>
</dbReference>
<evidence type="ECO:0000256" key="4">
    <source>
        <dbReference type="ARBA" id="ARBA00022989"/>
    </source>
</evidence>
<dbReference type="PIRSF" id="PIRSF006483">
    <property type="entry name" value="Membrane_protein_YitT"/>
    <property type="match status" value="1"/>
</dbReference>
<evidence type="ECO:0000256" key="5">
    <source>
        <dbReference type="ARBA" id="ARBA00023136"/>
    </source>
</evidence>
<evidence type="ECO:0000256" key="3">
    <source>
        <dbReference type="ARBA" id="ARBA00022692"/>
    </source>
</evidence>
<dbReference type="Pfam" id="PF10035">
    <property type="entry name" value="DUF2179"/>
    <property type="match status" value="1"/>
</dbReference>
<evidence type="ECO:0000313" key="8">
    <source>
        <dbReference type="EMBL" id="QKG80259.1"/>
    </source>
</evidence>
<dbReference type="InterPro" id="IPR015867">
    <property type="entry name" value="N-reg_PII/ATP_PRibTrfase_C"/>
</dbReference>
<feature type="transmembrane region" description="Helical" evidence="6">
    <location>
        <begin position="112"/>
        <end position="131"/>
    </location>
</feature>
<dbReference type="Pfam" id="PF02588">
    <property type="entry name" value="YitT_membrane"/>
    <property type="match status" value="1"/>
</dbReference>
<feature type="transmembrane region" description="Helical" evidence="6">
    <location>
        <begin position="83"/>
        <end position="100"/>
    </location>
</feature>
<gene>
    <name evidence="8" type="ORF">FHG85_08290</name>
</gene>
<protein>
    <submittedName>
        <fullName evidence="8">YitT family protein</fullName>
    </submittedName>
</protein>
<dbReference type="Proteomes" id="UP000500961">
    <property type="component" value="Chromosome"/>
</dbReference>
<dbReference type="PANTHER" id="PTHR33545:SF5">
    <property type="entry name" value="UPF0750 MEMBRANE PROTEIN YITT"/>
    <property type="match status" value="1"/>
</dbReference>
<comment type="subcellular location">
    <subcellularLocation>
        <location evidence="1">Cell membrane</location>
        <topology evidence="1">Multi-pass membrane protein</topology>
    </subcellularLocation>
</comment>
<dbReference type="InterPro" id="IPR019264">
    <property type="entry name" value="DUF2179"/>
</dbReference>
<name>A0A7D4BKL4_9BACT</name>
<keyword evidence="3 6" id="KW-0812">Transmembrane</keyword>
<evidence type="ECO:0000256" key="6">
    <source>
        <dbReference type="SAM" id="Phobius"/>
    </source>
</evidence>
<keyword evidence="5 6" id="KW-0472">Membrane</keyword>
<organism evidence="8 9">
    <name type="scientific">Tenuifilum thalassicum</name>
    <dbReference type="NCBI Taxonomy" id="2590900"/>
    <lineage>
        <taxon>Bacteria</taxon>
        <taxon>Pseudomonadati</taxon>
        <taxon>Bacteroidota</taxon>
        <taxon>Bacteroidia</taxon>
        <taxon>Bacteroidales</taxon>
        <taxon>Tenuifilaceae</taxon>
        <taxon>Tenuifilum</taxon>
    </lineage>
</organism>
<dbReference type="CDD" id="cd16380">
    <property type="entry name" value="YitT_C"/>
    <property type="match status" value="1"/>
</dbReference>
<keyword evidence="9" id="KW-1185">Reference proteome</keyword>
<dbReference type="RefSeq" id="WP_173074839.1">
    <property type="nucleotide sequence ID" value="NZ_CP041345.1"/>
</dbReference>
<feature type="transmembrane region" description="Helical" evidence="6">
    <location>
        <begin position="12"/>
        <end position="31"/>
    </location>
</feature>
<keyword evidence="4 6" id="KW-1133">Transmembrane helix</keyword>
<evidence type="ECO:0000259" key="7">
    <source>
        <dbReference type="Pfam" id="PF10035"/>
    </source>
</evidence>
<dbReference type="Gene3D" id="3.30.70.120">
    <property type="match status" value="1"/>
</dbReference>
<proteinExistence type="predicted"/>
<dbReference type="InterPro" id="IPR003740">
    <property type="entry name" value="YitT"/>
</dbReference>
<dbReference type="EMBL" id="CP041345">
    <property type="protein sequence ID" value="QKG80259.1"/>
    <property type="molecule type" value="Genomic_DNA"/>
</dbReference>
<evidence type="ECO:0000313" key="9">
    <source>
        <dbReference type="Proteomes" id="UP000500961"/>
    </source>
</evidence>
<dbReference type="KEGG" id="ttz:FHG85_08290"/>
<evidence type="ECO:0000256" key="1">
    <source>
        <dbReference type="ARBA" id="ARBA00004651"/>
    </source>
</evidence>
<feature type="transmembrane region" description="Helical" evidence="6">
    <location>
        <begin position="152"/>
        <end position="170"/>
    </location>
</feature>